<proteinExistence type="predicted"/>
<dbReference type="PANTHER" id="PTHR33129">
    <property type="entry name" value="PROTEIN KINASE DOMAIN-CONTAINING PROTEIN-RELATED"/>
    <property type="match status" value="1"/>
</dbReference>
<dbReference type="PANTHER" id="PTHR33129:SF1">
    <property type="entry name" value="ATP-BINDING PROTEIN"/>
    <property type="match status" value="1"/>
</dbReference>
<evidence type="ECO:0000313" key="3">
    <source>
        <dbReference type="EMBL" id="CAD9699123.1"/>
    </source>
</evidence>
<evidence type="ECO:0000313" key="1">
    <source>
        <dbReference type="EMBL" id="CAD9699113.1"/>
    </source>
</evidence>
<sequence>MEEVRKAVQAGVEAKGEEWDEDDWEGFVQEAALWLLEEKGKKNKWVVSAAVGLILYGATTEEDLQLVADSKEEFKRQLTAKGVLDAICDLLFAKYVAKKGKKRAGSGDVDLRPVKRRLVGKKDKFFASLLDAKVSATTYGFSVPIVDSIEQTALFVRPCYAPMHNQLLTISKQREGAEQRRLYAGAIVTGTSGIGKTFMSCYTIHRLVKEELCTVVYNFRNKNRYVLAPPRVELEKLPDGDARRAILSFREFDESGLLEGESDADREKSYWWGEINMRSEAGEELYTRLKDLPGLWLIVDLHEEKYDDERNSCNIVLFSSLRTDKFKGFAGGGGGSVPLLYMPVWTLDEAEKCVEALPQLSMSKETVAGRFKEFGGSARMLFNKGNSQKTIDDQLRRVNARNLESALDPSGTDPTLSSYLVHAKCNSEFELTGRKFASVEIAQQLLSRLVQSQNFNTRVWPKAIQGERELAGARAVYAEQLWHHYVQAGGKRPVALKVLGTGLTKKEGESVEQVTLHAKFARTKVFSSMAMDDLHGLAVGDYALPMISNFPAVDAFGVVEGALWGPSSSPAASDANVTLIMFQMTISLTHPPIAHHIAFVINKVKALLPTRKKLTRVVLAFVVEDCAGFGFQQFIQAKKAQYKRWPKDLQTTLSSVEQVALQFL</sequence>
<evidence type="ECO:0000313" key="2">
    <source>
        <dbReference type="EMBL" id="CAD9699116.1"/>
    </source>
</evidence>
<organism evidence="3">
    <name type="scientific">Mucochytrium quahogii</name>
    <dbReference type="NCBI Taxonomy" id="96639"/>
    <lineage>
        <taxon>Eukaryota</taxon>
        <taxon>Sar</taxon>
        <taxon>Stramenopiles</taxon>
        <taxon>Bigyra</taxon>
        <taxon>Labyrinthulomycetes</taxon>
        <taxon>Thraustochytrida</taxon>
        <taxon>Thraustochytriidae</taxon>
        <taxon>Mucochytrium</taxon>
    </lineage>
</organism>
<dbReference type="EMBL" id="HBHK01021683">
    <property type="protein sequence ID" value="CAD9699113.1"/>
    <property type="molecule type" value="Transcribed_RNA"/>
</dbReference>
<dbReference type="EMBL" id="HBHK01021691">
    <property type="protein sequence ID" value="CAD9699123.1"/>
    <property type="molecule type" value="Transcribed_RNA"/>
</dbReference>
<dbReference type="EMBL" id="HBHK01021686">
    <property type="protein sequence ID" value="CAD9699116.1"/>
    <property type="molecule type" value="Transcribed_RNA"/>
</dbReference>
<dbReference type="InterPro" id="IPR052980">
    <property type="entry name" value="Crinkler_effector"/>
</dbReference>
<reference evidence="3" key="1">
    <citation type="submission" date="2021-01" db="EMBL/GenBank/DDBJ databases">
        <authorList>
            <person name="Corre E."/>
            <person name="Pelletier E."/>
            <person name="Niang G."/>
            <person name="Scheremetjew M."/>
            <person name="Finn R."/>
            <person name="Kale V."/>
            <person name="Holt S."/>
            <person name="Cochrane G."/>
            <person name="Meng A."/>
            <person name="Brown T."/>
            <person name="Cohen L."/>
        </authorList>
    </citation>
    <scope>NUCLEOTIDE SEQUENCE</scope>
    <source>
        <strain evidence="3">NY070348D</strain>
    </source>
</reference>
<dbReference type="AlphaFoldDB" id="A0A7S2SGY0"/>
<accession>A0A7S2SGY0</accession>
<gene>
    <name evidence="1" type="ORF">QSP1433_LOCUS13801</name>
    <name evidence="2" type="ORF">QSP1433_LOCUS13802</name>
    <name evidence="3" type="ORF">QSP1433_LOCUS13804</name>
</gene>
<name>A0A7S2SGY0_9STRA</name>
<protein>
    <submittedName>
        <fullName evidence="3">Uncharacterized protein</fullName>
    </submittedName>
</protein>